<dbReference type="OrthoDB" id="3176171at2759"/>
<gene>
    <name evidence="1" type="ORF">BDV24DRAFT_161027</name>
</gene>
<protein>
    <submittedName>
        <fullName evidence="1">Uncharacterized protein</fullName>
    </submittedName>
</protein>
<proteinExistence type="predicted"/>
<evidence type="ECO:0000313" key="1">
    <source>
        <dbReference type="EMBL" id="KAE8343718.1"/>
    </source>
</evidence>
<name>A0A5N6YET6_9EURO</name>
<dbReference type="AlphaFoldDB" id="A0A5N6YET6"/>
<organism evidence="1">
    <name type="scientific">Aspergillus arachidicola</name>
    <dbReference type="NCBI Taxonomy" id="656916"/>
    <lineage>
        <taxon>Eukaryota</taxon>
        <taxon>Fungi</taxon>
        <taxon>Dikarya</taxon>
        <taxon>Ascomycota</taxon>
        <taxon>Pezizomycotina</taxon>
        <taxon>Eurotiomycetes</taxon>
        <taxon>Eurotiomycetidae</taxon>
        <taxon>Eurotiales</taxon>
        <taxon>Aspergillaceae</taxon>
        <taxon>Aspergillus</taxon>
        <taxon>Aspergillus subgen. Circumdati</taxon>
    </lineage>
</organism>
<reference evidence="1" key="1">
    <citation type="submission" date="2019-04" db="EMBL/GenBank/DDBJ databases">
        <title>Friends and foes A comparative genomics study of 23 Aspergillus species from section Flavi.</title>
        <authorList>
            <consortium name="DOE Joint Genome Institute"/>
            <person name="Kjaerbolling I."/>
            <person name="Vesth T."/>
            <person name="Frisvad J.C."/>
            <person name="Nybo J.L."/>
            <person name="Theobald S."/>
            <person name="Kildgaard S."/>
            <person name="Isbrandt T."/>
            <person name="Kuo A."/>
            <person name="Sato A."/>
            <person name="Lyhne E.K."/>
            <person name="Kogle M.E."/>
            <person name="Wiebenga A."/>
            <person name="Kun R.S."/>
            <person name="Lubbers R.J."/>
            <person name="Makela M.R."/>
            <person name="Barry K."/>
            <person name="Chovatia M."/>
            <person name="Clum A."/>
            <person name="Daum C."/>
            <person name="Haridas S."/>
            <person name="He G."/>
            <person name="LaButti K."/>
            <person name="Lipzen A."/>
            <person name="Mondo S."/>
            <person name="Riley R."/>
            <person name="Salamov A."/>
            <person name="Simmons B.A."/>
            <person name="Magnuson J.K."/>
            <person name="Henrissat B."/>
            <person name="Mortensen U.H."/>
            <person name="Larsen T.O."/>
            <person name="Devries R.P."/>
            <person name="Grigoriev I.V."/>
            <person name="Machida M."/>
            <person name="Baker S.E."/>
            <person name="Andersen M.R."/>
        </authorList>
    </citation>
    <scope>NUCLEOTIDE SEQUENCE</scope>
    <source>
        <strain evidence="1">CBS 117612</strain>
    </source>
</reference>
<dbReference type="Proteomes" id="UP000325558">
    <property type="component" value="Unassembled WGS sequence"/>
</dbReference>
<dbReference type="EMBL" id="ML737127">
    <property type="protein sequence ID" value="KAE8343718.1"/>
    <property type="molecule type" value="Genomic_DNA"/>
</dbReference>
<sequence length="91" mass="10107">MSTMEQFLLRNVTRYQSLISQSNSKAIAKRDATTSPNIVVAVGICPILDHEREAARWTRAVKGLSALIARLPSYYLARHKLTPGGIVRTPE</sequence>
<accession>A0A5N6YET6</accession>